<name>A0A4Q1D4G4_9BACT</name>
<dbReference type="Proteomes" id="UP000290545">
    <property type="component" value="Unassembled WGS sequence"/>
</dbReference>
<proteinExistence type="predicted"/>
<organism evidence="3 4">
    <name type="scientific">Filimonas effusa</name>
    <dbReference type="NCBI Taxonomy" id="2508721"/>
    <lineage>
        <taxon>Bacteria</taxon>
        <taxon>Pseudomonadati</taxon>
        <taxon>Bacteroidota</taxon>
        <taxon>Chitinophagia</taxon>
        <taxon>Chitinophagales</taxon>
        <taxon>Chitinophagaceae</taxon>
        <taxon>Filimonas</taxon>
    </lineage>
</organism>
<comment type="caution">
    <text evidence="3">The sequence shown here is derived from an EMBL/GenBank/DDBJ whole genome shotgun (WGS) entry which is preliminary data.</text>
</comment>
<gene>
    <name evidence="3" type="ORF">ESB13_14410</name>
</gene>
<dbReference type="SUPFAM" id="SSF88723">
    <property type="entry name" value="PIN domain-like"/>
    <property type="match status" value="1"/>
</dbReference>
<dbReference type="InterPro" id="IPR029060">
    <property type="entry name" value="PIN-like_dom_sf"/>
</dbReference>
<dbReference type="InterPro" id="IPR002716">
    <property type="entry name" value="PIN_dom"/>
</dbReference>
<dbReference type="Pfam" id="PF13470">
    <property type="entry name" value="PIN_3"/>
    <property type="match status" value="1"/>
</dbReference>
<dbReference type="AlphaFoldDB" id="A0A4Q1D4G4"/>
<protein>
    <submittedName>
        <fullName evidence="3">PIN domain-containing protein</fullName>
    </submittedName>
</protein>
<keyword evidence="4" id="KW-1185">Reference proteome</keyword>
<dbReference type="Pfam" id="PF26343">
    <property type="entry name" value="VapC50_C"/>
    <property type="match status" value="1"/>
</dbReference>
<feature type="domain" description="PIN" evidence="1">
    <location>
        <begin position="8"/>
        <end position="115"/>
    </location>
</feature>
<evidence type="ECO:0000313" key="4">
    <source>
        <dbReference type="Proteomes" id="UP000290545"/>
    </source>
</evidence>
<dbReference type="InterPro" id="IPR058652">
    <property type="entry name" value="VapC50_C"/>
</dbReference>
<sequence>MKAIGTIAVLDANVLYPAPVRDLLLSLADARLFQPKWSKIIQKEWVNNLLKNRPDLVRENIVQTVQAMNIAFPDAEVTRFAEIISDLQLPDPDDRHVLAAAIKAEATHIVTANTKDFPSKYVAAYNLQITHPDYFARDLILIDFDVACLAFEKMIARLRKPPLNRNDVLAILDKCGMTSSVKLLM</sequence>
<evidence type="ECO:0000259" key="2">
    <source>
        <dbReference type="Pfam" id="PF26343"/>
    </source>
</evidence>
<reference evidence="3 4" key="1">
    <citation type="submission" date="2019-01" db="EMBL/GenBank/DDBJ databases">
        <title>Filimonas sp. strain TTM-71.</title>
        <authorList>
            <person name="Chen W.-M."/>
        </authorList>
    </citation>
    <scope>NUCLEOTIDE SEQUENCE [LARGE SCALE GENOMIC DNA]</scope>
    <source>
        <strain evidence="3 4">TTM-71</strain>
    </source>
</reference>
<evidence type="ECO:0000259" key="1">
    <source>
        <dbReference type="Pfam" id="PF13470"/>
    </source>
</evidence>
<feature type="domain" description="VapC50 C-terminal" evidence="2">
    <location>
        <begin position="132"/>
        <end position="184"/>
    </location>
</feature>
<dbReference type="EMBL" id="SDHZ01000002">
    <property type="protein sequence ID" value="RXK83299.1"/>
    <property type="molecule type" value="Genomic_DNA"/>
</dbReference>
<dbReference type="OrthoDB" id="211933at2"/>
<dbReference type="RefSeq" id="WP_129004352.1">
    <property type="nucleotide sequence ID" value="NZ_SDHZ01000002.1"/>
</dbReference>
<accession>A0A4Q1D4G4</accession>
<evidence type="ECO:0000313" key="3">
    <source>
        <dbReference type="EMBL" id="RXK83299.1"/>
    </source>
</evidence>